<keyword evidence="1" id="KW-0812">Transmembrane</keyword>
<accession>A0A8H7K8P7</accession>
<feature type="transmembrane region" description="Helical" evidence="1">
    <location>
        <begin position="13"/>
        <end position="35"/>
    </location>
</feature>
<keyword evidence="1" id="KW-1133">Transmembrane helix</keyword>
<evidence type="ECO:0000313" key="3">
    <source>
        <dbReference type="Proteomes" id="UP000616885"/>
    </source>
</evidence>
<dbReference type="Proteomes" id="UP000616885">
    <property type="component" value="Unassembled WGS sequence"/>
</dbReference>
<reference evidence="2" key="1">
    <citation type="submission" date="2020-10" db="EMBL/GenBank/DDBJ databases">
        <title>High-Quality Genome Resource of Clonostachys rosea strain S41 by Oxford Nanopore Long-Read Sequencing.</title>
        <authorList>
            <person name="Wang H."/>
        </authorList>
    </citation>
    <scope>NUCLEOTIDE SEQUENCE</scope>
    <source>
        <strain evidence="2">S41</strain>
    </source>
</reference>
<protein>
    <recommendedName>
        <fullName evidence="4">HRQ family protein 2</fullName>
    </recommendedName>
</protein>
<dbReference type="InterPro" id="IPR021848">
    <property type="entry name" value="HODM_asu-like"/>
</dbReference>
<evidence type="ECO:0000313" key="2">
    <source>
        <dbReference type="EMBL" id="KAF9745441.1"/>
    </source>
</evidence>
<gene>
    <name evidence="2" type="ORF">IM811_005063</name>
</gene>
<proteinExistence type="predicted"/>
<organism evidence="2 3">
    <name type="scientific">Bionectria ochroleuca</name>
    <name type="common">Gliocladium roseum</name>
    <dbReference type="NCBI Taxonomy" id="29856"/>
    <lineage>
        <taxon>Eukaryota</taxon>
        <taxon>Fungi</taxon>
        <taxon>Dikarya</taxon>
        <taxon>Ascomycota</taxon>
        <taxon>Pezizomycotina</taxon>
        <taxon>Sordariomycetes</taxon>
        <taxon>Hypocreomycetidae</taxon>
        <taxon>Hypocreales</taxon>
        <taxon>Bionectriaceae</taxon>
        <taxon>Clonostachys</taxon>
    </lineage>
</organism>
<sequence length="368" mass="42328">MTSQYVRHGAQNIVGQLLVGLLIVALVWRCSVFILQSIWRMKQSPAKYQQAGTQEHQLVAKEFDWATTEPKKLRPFKPIYHITMAIQNNSLSELIIMDKNYLCRINLRRQLMERHQRTVYGCLPTGREAVHELYAFLMGEHLPSHYPSMFRLTNSRKMLENRVTGRSFPINPYEDGEECLRVLGQTVEEDMFLLHKTPEGHFTDAFVCCFPSGFNPSEKLGRLLKDVHGPVPSYEKIGASMERYFSKLEVGKSVKRNNWSIQTHPELFDCGGDTTIAKDEPGRGEAFRIEETYFRSELQALTRLPKTGSVLFSFKTYMYPISEIKEEGLGPELADAMEGLRKGNAPGMWRYKGAERWAEKLCSYLRSP</sequence>
<dbReference type="Pfam" id="PF11927">
    <property type="entry name" value="HODM_asu-like"/>
    <property type="match status" value="1"/>
</dbReference>
<evidence type="ECO:0000256" key="1">
    <source>
        <dbReference type="SAM" id="Phobius"/>
    </source>
</evidence>
<dbReference type="AlphaFoldDB" id="A0A8H7K8P7"/>
<name>A0A8H7K8P7_BIOOC</name>
<evidence type="ECO:0008006" key="4">
    <source>
        <dbReference type="Google" id="ProtNLM"/>
    </source>
</evidence>
<dbReference type="EMBL" id="JADCTT010000013">
    <property type="protein sequence ID" value="KAF9745441.1"/>
    <property type="molecule type" value="Genomic_DNA"/>
</dbReference>
<keyword evidence="1" id="KW-0472">Membrane</keyword>
<comment type="caution">
    <text evidence="2">The sequence shown here is derived from an EMBL/GenBank/DDBJ whole genome shotgun (WGS) entry which is preliminary data.</text>
</comment>